<reference evidence="2 3" key="1">
    <citation type="submission" date="2023-10" db="EMBL/GenBank/DDBJ databases">
        <title>Screening of Alkalihalobacillus lindianensis BZ-TG-R113 and Its Alleviation of Salt Stress on Rapeseed Growth.</title>
        <authorList>
            <person name="Zhao B."/>
            <person name="Guo T."/>
        </authorList>
    </citation>
    <scope>NUCLEOTIDE SEQUENCE [LARGE SCALE GENOMIC DNA]</scope>
    <source>
        <strain evidence="2 3">BZ-TG-R113</strain>
    </source>
</reference>
<sequence>PVIREQNHQRTLGYIQKGIEEGAKLVCDGRENVPKDGYFVGPTIFDGVTTKMQIWKDEIFAPVLSIIRVKNLKEAVET</sequence>
<proteinExistence type="predicted"/>
<dbReference type="InterPro" id="IPR015590">
    <property type="entry name" value="Aldehyde_DH_dom"/>
</dbReference>
<organism evidence="2 3">
    <name type="scientific">Alkalihalophilus lindianensis</name>
    <dbReference type="NCBI Taxonomy" id="1630542"/>
    <lineage>
        <taxon>Bacteria</taxon>
        <taxon>Bacillati</taxon>
        <taxon>Bacillota</taxon>
        <taxon>Bacilli</taxon>
        <taxon>Bacillales</taxon>
        <taxon>Bacillaceae</taxon>
        <taxon>Alkalihalophilus</taxon>
    </lineage>
</organism>
<dbReference type="EMBL" id="JAWJBA010001038">
    <property type="protein sequence ID" value="MDV2687664.1"/>
    <property type="molecule type" value="Genomic_DNA"/>
</dbReference>
<name>A0ABU3XID5_9BACI</name>
<dbReference type="Pfam" id="PF00171">
    <property type="entry name" value="Aldedh"/>
    <property type="match status" value="1"/>
</dbReference>
<dbReference type="PANTHER" id="PTHR43866:SF4">
    <property type="entry name" value="MALONATE-SEMIALDEHYDE DEHYDROGENASE"/>
    <property type="match status" value="1"/>
</dbReference>
<dbReference type="RefSeq" id="WP_317124504.1">
    <property type="nucleotide sequence ID" value="NZ_JAWJBA010001038.1"/>
</dbReference>
<dbReference type="InterPro" id="IPR016163">
    <property type="entry name" value="Ald_DH_C"/>
</dbReference>
<gene>
    <name evidence="2" type="ORF">RYX56_25275</name>
</gene>
<accession>A0ABU3XID5</accession>
<dbReference type="Proteomes" id="UP001287282">
    <property type="component" value="Unassembled WGS sequence"/>
</dbReference>
<evidence type="ECO:0000259" key="1">
    <source>
        <dbReference type="Pfam" id="PF00171"/>
    </source>
</evidence>
<comment type="caution">
    <text evidence="2">The sequence shown here is derived from an EMBL/GenBank/DDBJ whole genome shotgun (WGS) entry which is preliminary data.</text>
</comment>
<dbReference type="Gene3D" id="3.40.309.10">
    <property type="entry name" value="Aldehyde Dehydrogenase, Chain A, domain 2"/>
    <property type="match status" value="1"/>
</dbReference>
<dbReference type="SUPFAM" id="SSF53720">
    <property type="entry name" value="ALDH-like"/>
    <property type="match status" value="1"/>
</dbReference>
<protein>
    <submittedName>
        <fullName evidence="2">Aldehyde dehydrogenase family protein</fullName>
    </submittedName>
</protein>
<feature type="non-terminal residue" evidence="2">
    <location>
        <position position="1"/>
    </location>
</feature>
<evidence type="ECO:0000313" key="3">
    <source>
        <dbReference type="Proteomes" id="UP001287282"/>
    </source>
</evidence>
<feature type="non-terminal residue" evidence="2">
    <location>
        <position position="78"/>
    </location>
</feature>
<feature type="domain" description="Aldehyde dehydrogenase" evidence="1">
    <location>
        <begin position="1"/>
        <end position="77"/>
    </location>
</feature>
<dbReference type="InterPro" id="IPR010061">
    <property type="entry name" value="MeMal-semiAld_DH"/>
</dbReference>
<evidence type="ECO:0000313" key="2">
    <source>
        <dbReference type="EMBL" id="MDV2687664.1"/>
    </source>
</evidence>
<dbReference type="InterPro" id="IPR016161">
    <property type="entry name" value="Ald_DH/histidinol_DH"/>
</dbReference>
<dbReference type="PANTHER" id="PTHR43866">
    <property type="entry name" value="MALONATE-SEMIALDEHYDE DEHYDROGENASE"/>
    <property type="match status" value="1"/>
</dbReference>
<keyword evidence="3" id="KW-1185">Reference proteome</keyword>